<dbReference type="Ensembl" id="ENSOMET00000025929.1">
    <property type="protein sequence ID" value="ENSOMEP00000017236.1"/>
    <property type="gene ID" value="ENSOMEG00000018917.1"/>
</dbReference>
<keyword evidence="2" id="KW-1185">Reference proteome</keyword>
<evidence type="ECO:0000313" key="1">
    <source>
        <dbReference type="Ensembl" id="ENSOMEP00000017236.1"/>
    </source>
</evidence>
<sequence length="76" mass="8903">MVLEHVLPGRFYMNWYVMEFNKWWTSPELLRVLVGLTELKVQSLVRFSADGLSTDQEGDDMNLGFLLQRNRLQGVN</sequence>
<organism evidence="1 2">
    <name type="scientific">Oryzias melastigma</name>
    <name type="common">Marine medaka</name>
    <dbReference type="NCBI Taxonomy" id="30732"/>
    <lineage>
        <taxon>Eukaryota</taxon>
        <taxon>Metazoa</taxon>
        <taxon>Chordata</taxon>
        <taxon>Craniata</taxon>
        <taxon>Vertebrata</taxon>
        <taxon>Euteleostomi</taxon>
        <taxon>Actinopterygii</taxon>
        <taxon>Neopterygii</taxon>
        <taxon>Teleostei</taxon>
        <taxon>Neoteleostei</taxon>
        <taxon>Acanthomorphata</taxon>
        <taxon>Ovalentaria</taxon>
        <taxon>Atherinomorphae</taxon>
        <taxon>Beloniformes</taxon>
        <taxon>Adrianichthyidae</taxon>
        <taxon>Oryziinae</taxon>
        <taxon>Oryzias</taxon>
    </lineage>
</organism>
<dbReference type="AlphaFoldDB" id="A0A3B3CI13"/>
<protein>
    <submittedName>
        <fullName evidence="1">Uncharacterized protein</fullName>
    </submittedName>
</protein>
<evidence type="ECO:0000313" key="2">
    <source>
        <dbReference type="Proteomes" id="UP000261560"/>
    </source>
</evidence>
<name>A0A3B3CI13_ORYME</name>
<reference evidence="1" key="2">
    <citation type="submission" date="2025-09" db="UniProtKB">
        <authorList>
            <consortium name="Ensembl"/>
        </authorList>
    </citation>
    <scope>IDENTIFICATION</scope>
</reference>
<dbReference type="Proteomes" id="UP000261560">
    <property type="component" value="Unplaced"/>
</dbReference>
<proteinExistence type="predicted"/>
<reference evidence="1" key="1">
    <citation type="submission" date="2025-08" db="UniProtKB">
        <authorList>
            <consortium name="Ensembl"/>
        </authorList>
    </citation>
    <scope>IDENTIFICATION</scope>
</reference>
<dbReference type="PaxDb" id="30732-ENSOMEP00000017236"/>
<accession>A0A3B3CI13</accession>